<comment type="caution">
    <text evidence="1">The sequence shown here is derived from an EMBL/GenBank/DDBJ whole genome shotgun (WGS) entry which is preliminary data.</text>
</comment>
<evidence type="ECO:0000313" key="1">
    <source>
        <dbReference type="EMBL" id="CAI9946964.1"/>
    </source>
</evidence>
<gene>
    <name evidence="1" type="ORF">HINF_LOCUS34609</name>
    <name evidence="2" type="ORF">HINF_LOCUS66796</name>
</gene>
<dbReference type="AlphaFoldDB" id="A0AA86PVE2"/>
<accession>A0AA86PVE2</accession>
<evidence type="ECO:0000313" key="2">
    <source>
        <dbReference type="EMBL" id="CAL6093174.1"/>
    </source>
</evidence>
<reference evidence="2 3" key="2">
    <citation type="submission" date="2024-07" db="EMBL/GenBank/DDBJ databases">
        <authorList>
            <person name="Akdeniz Z."/>
        </authorList>
    </citation>
    <scope>NUCLEOTIDE SEQUENCE [LARGE SCALE GENOMIC DNA]</scope>
</reference>
<dbReference type="Proteomes" id="UP001642409">
    <property type="component" value="Unassembled WGS sequence"/>
</dbReference>
<name>A0AA86PVE2_9EUKA</name>
<reference evidence="1" key="1">
    <citation type="submission" date="2023-06" db="EMBL/GenBank/DDBJ databases">
        <authorList>
            <person name="Kurt Z."/>
        </authorList>
    </citation>
    <scope>NUCLEOTIDE SEQUENCE</scope>
</reference>
<proteinExistence type="predicted"/>
<sequence length="103" mass="11838">MPYLIFENSQHSFITVEGQDNIEFTDYQIFNRTQSVGITGCTIDLSKIAGYIRYVSFNKCKCINSFSEVMCIKELHLNDVLLQVSQLTKLNVDQIYVKISDQS</sequence>
<evidence type="ECO:0000313" key="3">
    <source>
        <dbReference type="Proteomes" id="UP001642409"/>
    </source>
</evidence>
<dbReference type="EMBL" id="CAXDID020000454">
    <property type="protein sequence ID" value="CAL6093174.1"/>
    <property type="molecule type" value="Genomic_DNA"/>
</dbReference>
<keyword evidence="3" id="KW-1185">Reference proteome</keyword>
<organism evidence="1">
    <name type="scientific">Hexamita inflata</name>
    <dbReference type="NCBI Taxonomy" id="28002"/>
    <lineage>
        <taxon>Eukaryota</taxon>
        <taxon>Metamonada</taxon>
        <taxon>Diplomonadida</taxon>
        <taxon>Hexamitidae</taxon>
        <taxon>Hexamitinae</taxon>
        <taxon>Hexamita</taxon>
    </lineage>
</organism>
<protein>
    <submittedName>
        <fullName evidence="2">Hypothetical_protein</fullName>
    </submittedName>
</protein>
<dbReference type="EMBL" id="CATOUU010000770">
    <property type="protein sequence ID" value="CAI9946964.1"/>
    <property type="molecule type" value="Genomic_DNA"/>
</dbReference>